<dbReference type="Gene3D" id="1.20.140.10">
    <property type="entry name" value="Butyryl-CoA Dehydrogenase, subunit A, domain 3"/>
    <property type="match status" value="1"/>
</dbReference>
<dbReference type="InterPro" id="IPR006091">
    <property type="entry name" value="Acyl-CoA_Oxase/DH_mid-dom"/>
</dbReference>
<comment type="similarity">
    <text evidence="2 5">Belongs to the acyl-CoA dehydrogenase family.</text>
</comment>
<accession>A0ABY6D5I6</accession>
<keyword evidence="9" id="KW-0614">Plasmid</keyword>
<dbReference type="InterPro" id="IPR046373">
    <property type="entry name" value="Acyl-CoA_Oxase/DH_mid-dom_sf"/>
</dbReference>
<evidence type="ECO:0000256" key="1">
    <source>
        <dbReference type="ARBA" id="ARBA00001974"/>
    </source>
</evidence>
<keyword evidence="4 5" id="KW-0274">FAD</keyword>
<dbReference type="InterPro" id="IPR037069">
    <property type="entry name" value="AcylCoA_DH/ox_N_sf"/>
</dbReference>
<evidence type="ECO:0000259" key="8">
    <source>
        <dbReference type="Pfam" id="PF02771"/>
    </source>
</evidence>
<sequence>MDFDPTDEQRALCASAQEFAQSTLNTGLAERDRRGAGQEDGWRDLWQKCADYGLFGLCIPQEYGGAGHSTLTTIMALEAIGRGCADNGLTLGINGQIWAVLKPIISFGTDTQKRKYVPGLIDGRLVGAHGLTELETGSDAMSLKTTAEARDGGYVLNGTKAYIGMGPDCDLALVFASTAPDHGAWGVSAFLVEAGDVGFERGQPEEKMGLRSVPLGGLRLTDCWVPEDRRLGPVGAGMSIFQHTMEWERSFIFSSHVGAMARQLDECVSYSRSRETFGAPIGDNQSVSNRLAEMRLRLETSRLLLYRAAWLKDVGRPSALEAAMAKLHISEAFAASSLDAVRIFGGRGYLSADGIERDLRDATGGLIYSGTSDIQRQIIARLLG</sequence>
<evidence type="ECO:0000256" key="2">
    <source>
        <dbReference type="ARBA" id="ARBA00009347"/>
    </source>
</evidence>
<dbReference type="PANTHER" id="PTHR43884:SF12">
    <property type="entry name" value="ISOVALERYL-COA DEHYDROGENASE, MITOCHONDRIAL-RELATED"/>
    <property type="match status" value="1"/>
</dbReference>
<geneLocation type="plasmid" evidence="9 10">
    <name>unnamed2</name>
</geneLocation>
<keyword evidence="10" id="KW-1185">Reference proteome</keyword>
<evidence type="ECO:0000256" key="4">
    <source>
        <dbReference type="ARBA" id="ARBA00022827"/>
    </source>
</evidence>
<dbReference type="Pfam" id="PF00441">
    <property type="entry name" value="Acyl-CoA_dh_1"/>
    <property type="match status" value="1"/>
</dbReference>
<organism evidence="9 10">
    <name type="scientific">Roseovarius pelagicus</name>
    <dbReference type="NCBI Taxonomy" id="2980108"/>
    <lineage>
        <taxon>Bacteria</taxon>
        <taxon>Pseudomonadati</taxon>
        <taxon>Pseudomonadota</taxon>
        <taxon>Alphaproteobacteria</taxon>
        <taxon>Rhodobacterales</taxon>
        <taxon>Roseobacteraceae</taxon>
        <taxon>Roseovarius</taxon>
    </lineage>
</organism>
<feature type="domain" description="Acyl-CoA dehydrogenase/oxidase C-terminal" evidence="6">
    <location>
        <begin position="235"/>
        <end position="382"/>
    </location>
</feature>
<dbReference type="Proteomes" id="UP001064087">
    <property type="component" value="Plasmid unnamed2"/>
</dbReference>
<dbReference type="Gene3D" id="2.40.110.10">
    <property type="entry name" value="Butyryl-CoA Dehydrogenase, subunit A, domain 2"/>
    <property type="match status" value="1"/>
</dbReference>
<dbReference type="InterPro" id="IPR013786">
    <property type="entry name" value="AcylCoA_DH/ox_N"/>
</dbReference>
<dbReference type="InterPro" id="IPR009075">
    <property type="entry name" value="AcylCo_DH/oxidase_C"/>
</dbReference>
<protein>
    <submittedName>
        <fullName evidence="9">Acyl-CoA dehydrogenase family protein</fullName>
    </submittedName>
</protein>
<reference evidence="9" key="1">
    <citation type="submission" date="2022-10" db="EMBL/GenBank/DDBJ databases">
        <title>Roseovarius pelagicus sp. nov., isolated from Arctic seawater.</title>
        <authorList>
            <person name="Hong Y.W."/>
            <person name="Hwang C.Y."/>
        </authorList>
    </citation>
    <scope>NUCLEOTIDE SEQUENCE</scope>
    <source>
        <strain evidence="9">HL-MP18</strain>
        <plasmid evidence="9">unnamed2</plasmid>
    </source>
</reference>
<dbReference type="Pfam" id="PF02771">
    <property type="entry name" value="Acyl-CoA_dh_N"/>
    <property type="match status" value="1"/>
</dbReference>
<feature type="domain" description="Acyl-CoA oxidase/dehydrogenase middle" evidence="7">
    <location>
        <begin position="129"/>
        <end position="223"/>
    </location>
</feature>
<keyword evidence="3 5" id="KW-0285">Flavoprotein</keyword>
<proteinExistence type="inferred from homology"/>
<dbReference type="EMBL" id="CP106737">
    <property type="protein sequence ID" value="UXX81421.1"/>
    <property type="molecule type" value="Genomic_DNA"/>
</dbReference>
<evidence type="ECO:0000256" key="3">
    <source>
        <dbReference type="ARBA" id="ARBA00022630"/>
    </source>
</evidence>
<evidence type="ECO:0000256" key="5">
    <source>
        <dbReference type="RuleBase" id="RU362125"/>
    </source>
</evidence>
<feature type="domain" description="Acyl-CoA dehydrogenase/oxidase N-terminal" evidence="8">
    <location>
        <begin position="6"/>
        <end position="123"/>
    </location>
</feature>
<evidence type="ECO:0000313" key="9">
    <source>
        <dbReference type="EMBL" id="UXX81421.1"/>
    </source>
</evidence>
<evidence type="ECO:0000259" key="6">
    <source>
        <dbReference type="Pfam" id="PF00441"/>
    </source>
</evidence>
<evidence type="ECO:0000259" key="7">
    <source>
        <dbReference type="Pfam" id="PF02770"/>
    </source>
</evidence>
<dbReference type="InterPro" id="IPR009100">
    <property type="entry name" value="AcylCoA_DH/oxidase_NM_dom_sf"/>
</dbReference>
<dbReference type="PANTHER" id="PTHR43884">
    <property type="entry name" value="ACYL-COA DEHYDROGENASE"/>
    <property type="match status" value="1"/>
</dbReference>
<dbReference type="SUPFAM" id="SSF47203">
    <property type="entry name" value="Acyl-CoA dehydrogenase C-terminal domain-like"/>
    <property type="match status" value="1"/>
</dbReference>
<dbReference type="Pfam" id="PF02770">
    <property type="entry name" value="Acyl-CoA_dh_M"/>
    <property type="match status" value="1"/>
</dbReference>
<dbReference type="InterPro" id="IPR036250">
    <property type="entry name" value="AcylCo_DH-like_C"/>
</dbReference>
<evidence type="ECO:0000313" key="10">
    <source>
        <dbReference type="Proteomes" id="UP001064087"/>
    </source>
</evidence>
<dbReference type="Gene3D" id="1.10.540.10">
    <property type="entry name" value="Acyl-CoA dehydrogenase/oxidase, N-terminal domain"/>
    <property type="match status" value="1"/>
</dbReference>
<name>A0ABY6D5I6_9RHOB</name>
<keyword evidence="5" id="KW-0560">Oxidoreductase</keyword>
<dbReference type="PIRSF" id="PIRSF016578">
    <property type="entry name" value="HsaA"/>
    <property type="match status" value="1"/>
</dbReference>
<gene>
    <name evidence="9" type="ORF">N7U68_00740</name>
</gene>
<comment type="cofactor">
    <cofactor evidence="1 5">
        <name>FAD</name>
        <dbReference type="ChEBI" id="CHEBI:57692"/>
    </cofactor>
</comment>
<dbReference type="RefSeq" id="WP_165198436.1">
    <property type="nucleotide sequence ID" value="NZ_CP106737.1"/>
</dbReference>
<dbReference type="SUPFAM" id="SSF56645">
    <property type="entry name" value="Acyl-CoA dehydrogenase NM domain-like"/>
    <property type="match status" value="1"/>
</dbReference>